<evidence type="ECO:0000256" key="1">
    <source>
        <dbReference type="ARBA" id="ARBA00002812"/>
    </source>
</evidence>
<evidence type="ECO:0000256" key="7">
    <source>
        <dbReference type="ARBA" id="ARBA00023128"/>
    </source>
</evidence>
<evidence type="ECO:0000256" key="5">
    <source>
        <dbReference type="ARBA" id="ARBA00022792"/>
    </source>
</evidence>
<evidence type="ECO:0000256" key="8">
    <source>
        <dbReference type="ARBA" id="ARBA00023136"/>
    </source>
</evidence>
<dbReference type="Proteomes" id="UP000046395">
    <property type="component" value="Unassembled WGS sequence"/>
</dbReference>
<evidence type="ECO:0000313" key="9">
    <source>
        <dbReference type="Proteomes" id="UP000046395"/>
    </source>
</evidence>
<dbReference type="Pfam" id="PF14972">
    <property type="entry name" value="Mito_morph_reg"/>
    <property type="match status" value="1"/>
</dbReference>
<comment type="subcellular location">
    <subcellularLocation>
        <location evidence="2">Mitochondrion inner membrane</location>
        <topology evidence="2">Multi-pass membrane protein</topology>
    </subcellularLocation>
</comment>
<dbReference type="STRING" id="70415.A0A5S6PZA5"/>
<name>A0A5S6PZA5_TRIMR</name>
<dbReference type="GO" id="GO:0007007">
    <property type="term" value="P:inner mitochondrial membrane organization"/>
    <property type="evidence" value="ECO:0007669"/>
    <property type="project" value="TreeGrafter"/>
</dbReference>
<proteinExistence type="inferred from homology"/>
<dbReference type="GO" id="GO:0005743">
    <property type="term" value="C:mitochondrial inner membrane"/>
    <property type="evidence" value="ECO:0007669"/>
    <property type="project" value="UniProtKB-SubCell"/>
</dbReference>
<sequence length="262" mass="29481">MNGNAPQKALRIECAELVRIAIGGGSFWKRKFPNPFGGRKKNACQMFDYVDVIGHQVPTICSVLRARLYQLDIGYLVEMLGNENNRSNFSSSSSPVTSPQIAIIDDIFPRDNNFDSINAMAQLDKALEEKYPIIVIEPKTLGEQTSRWIEIGNMLHRSSVLLSIGSIVTVFSYPKATKVWCCTCSAAAVCLLLYWFGWSSDPCSHYRLETDLDNVAKLELGDSRLKSAVVLVYRNDFPRRRFQRAIVTIASAVVVMKRMNIF</sequence>
<comment type="function">
    <text evidence="1">Plays a role in mitochondrial morphogenesis.</text>
</comment>
<evidence type="ECO:0000256" key="2">
    <source>
        <dbReference type="ARBA" id="ARBA00004448"/>
    </source>
</evidence>
<evidence type="ECO:0000256" key="4">
    <source>
        <dbReference type="ARBA" id="ARBA00022692"/>
    </source>
</evidence>
<keyword evidence="9" id="KW-1185">Reference proteome</keyword>
<reference evidence="10 11" key="3">
    <citation type="submission" date="2019-12" db="UniProtKB">
        <authorList>
            <consortium name="WormBaseParasite"/>
        </authorList>
    </citation>
    <scope>IDENTIFICATION</scope>
</reference>
<keyword evidence="6" id="KW-1133">Transmembrane helix</keyword>
<reference evidence="9" key="2">
    <citation type="submission" date="2014-03" db="EMBL/GenBank/DDBJ databases">
        <title>The whipworm genome and dual-species transcriptomics of an intimate host-pathogen interaction.</title>
        <authorList>
            <person name="Foth B.J."/>
            <person name="Tsai I.J."/>
            <person name="Reid A.J."/>
            <person name="Bancroft A.J."/>
            <person name="Nichol S."/>
            <person name="Tracey A."/>
            <person name="Holroyd N."/>
            <person name="Cotton J.A."/>
            <person name="Stanley E.J."/>
            <person name="Zarowiecki M."/>
            <person name="Liu J.Z."/>
            <person name="Huckvale T."/>
            <person name="Cooper P.J."/>
            <person name="Grencis R.K."/>
            <person name="Berriman M."/>
        </authorList>
    </citation>
    <scope>NUCLEOTIDE SEQUENCE [LARGE SCALE GENOMIC DNA]</scope>
    <source>
        <strain evidence="9">Edinburgh</strain>
    </source>
</reference>
<evidence type="ECO:0000313" key="10">
    <source>
        <dbReference type="WBParaSite" id="TMUE_0000000325.1"/>
    </source>
</evidence>
<evidence type="ECO:0000256" key="3">
    <source>
        <dbReference type="ARBA" id="ARBA00006060"/>
    </source>
</evidence>
<keyword evidence="7" id="KW-0496">Mitochondrion</keyword>
<keyword evidence="5" id="KW-0999">Mitochondrion inner membrane</keyword>
<dbReference type="WBParaSite" id="TMUE_2000010360.1">
    <property type="protein sequence ID" value="TMUE_2000010360.1"/>
    <property type="gene ID" value="WBGene00294619"/>
</dbReference>
<dbReference type="WBParaSite" id="TMUE_0000000325.1">
    <property type="protein sequence ID" value="TMUE_0000000325.1"/>
    <property type="gene ID" value="WBGene00296266"/>
</dbReference>
<evidence type="ECO:0000313" key="11">
    <source>
        <dbReference type="WBParaSite" id="TMUE_2000010360.1"/>
    </source>
</evidence>
<protein>
    <submittedName>
        <fullName evidence="10 11">Uncharacterized protein</fullName>
    </submittedName>
</protein>
<evidence type="ECO:0000256" key="6">
    <source>
        <dbReference type="ARBA" id="ARBA00022989"/>
    </source>
</evidence>
<reference evidence="9" key="1">
    <citation type="submission" date="2013-11" db="EMBL/GenBank/DDBJ databases">
        <authorList>
            <person name="Aslett M."/>
        </authorList>
    </citation>
    <scope>NUCLEOTIDE SEQUENCE [LARGE SCALE GENOMIC DNA]</scope>
    <source>
        <strain evidence="9">Edinburgh</strain>
    </source>
</reference>
<dbReference type="PANTHER" id="PTHR15099:SF2">
    <property type="entry name" value="TRANSMEMBRANE PROTEIN 11, MITOCHONDRIAL"/>
    <property type="match status" value="1"/>
</dbReference>
<organism evidence="9 10">
    <name type="scientific">Trichuris muris</name>
    <name type="common">Mouse whipworm</name>
    <dbReference type="NCBI Taxonomy" id="70415"/>
    <lineage>
        <taxon>Eukaryota</taxon>
        <taxon>Metazoa</taxon>
        <taxon>Ecdysozoa</taxon>
        <taxon>Nematoda</taxon>
        <taxon>Enoplea</taxon>
        <taxon>Dorylaimia</taxon>
        <taxon>Trichinellida</taxon>
        <taxon>Trichuridae</taxon>
        <taxon>Trichuris</taxon>
    </lineage>
</organism>
<dbReference type="PANTHER" id="PTHR15099">
    <property type="entry name" value="PROTEIN PM1"/>
    <property type="match status" value="1"/>
</dbReference>
<dbReference type="AlphaFoldDB" id="A0A5S6PZA5"/>
<accession>A0A5S6PZA5</accession>
<comment type="similarity">
    <text evidence="3">Belongs to the TMEM11 family.</text>
</comment>
<keyword evidence="8" id="KW-0472">Membrane</keyword>
<dbReference type="InterPro" id="IPR026120">
    <property type="entry name" value="TMEM11"/>
</dbReference>
<keyword evidence="4" id="KW-0812">Transmembrane</keyword>